<dbReference type="Gene3D" id="3.40.630.30">
    <property type="match status" value="1"/>
</dbReference>
<dbReference type="EMBL" id="JAFJYH010000034">
    <property type="protein sequence ID" value="KAG4423416.1"/>
    <property type="molecule type" value="Genomic_DNA"/>
</dbReference>
<organism evidence="2 3">
    <name type="scientific">Cadophora malorum</name>
    <dbReference type="NCBI Taxonomy" id="108018"/>
    <lineage>
        <taxon>Eukaryota</taxon>
        <taxon>Fungi</taxon>
        <taxon>Dikarya</taxon>
        <taxon>Ascomycota</taxon>
        <taxon>Pezizomycotina</taxon>
        <taxon>Leotiomycetes</taxon>
        <taxon>Helotiales</taxon>
        <taxon>Ploettnerulaceae</taxon>
        <taxon>Cadophora</taxon>
    </lineage>
</organism>
<evidence type="ECO:0000313" key="2">
    <source>
        <dbReference type="EMBL" id="KAG4423416.1"/>
    </source>
</evidence>
<dbReference type="SUPFAM" id="SSF55729">
    <property type="entry name" value="Acyl-CoA N-acyltransferases (Nat)"/>
    <property type="match status" value="1"/>
</dbReference>
<protein>
    <recommendedName>
        <fullName evidence="1">N-acetyltransferase domain-containing protein</fullName>
    </recommendedName>
</protein>
<accession>A0A8H7WEI2</accession>
<dbReference type="AlphaFoldDB" id="A0A8H7WEI2"/>
<evidence type="ECO:0000259" key="1">
    <source>
        <dbReference type="PROSITE" id="PS51186"/>
    </source>
</evidence>
<proteinExistence type="predicted"/>
<dbReference type="PANTHER" id="PTHR42791">
    <property type="entry name" value="GNAT FAMILY ACETYLTRANSFERASE"/>
    <property type="match status" value="1"/>
</dbReference>
<name>A0A8H7WEI2_9HELO</name>
<dbReference type="InterPro" id="IPR052523">
    <property type="entry name" value="Trichothecene_AcTrans"/>
</dbReference>
<evidence type="ECO:0000313" key="3">
    <source>
        <dbReference type="Proteomes" id="UP000664132"/>
    </source>
</evidence>
<feature type="domain" description="N-acetyltransferase" evidence="1">
    <location>
        <begin position="91"/>
        <end position="235"/>
    </location>
</feature>
<dbReference type="InterPro" id="IPR000182">
    <property type="entry name" value="GNAT_dom"/>
</dbReference>
<gene>
    <name evidence="2" type="ORF">IFR04_003383</name>
</gene>
<comment type="caution">
    <text evidence="2">The sequence shown here is derived from an EMBL/GenBank/DDBJ whole genome shotgun (WGS) entry which is preliminary data.</text>
</comment>
<dbReference type="PANTHER" id="PTHR42791:SF14">
    <property type="entry name" value="N-ACETYLTRANSFERASE DOMAIN-CONTAINING PROTEIN"/>
    <property type="match status" value="1"/>
</dbReference>
<dbReference type="GO" id="GO:0016747">
    <property type="term" value="F:acyltransferase activity, transferring groups other than amino-acyl groups"/>
    <property type="evidence" value="ECO:0007669"/>
    <property type="project" value="InterPro"/>
</dbReference>
<dbReference type="InterPro" id="IPR016181">
    <property type="entry name" value="Acyl_CoA_acyltransferase"/>
</dbReference>
<dbReference type="Proteomes" id="UP000664132">
    <property type="component" value="Unassembled WGS sequence"/>
</dbReference>
<dbReference type="OrthoDB" id="2832510at2759"/>
<sequence length="280" mass="31391">MPLELSIATEADMESISRSQMAAFHPIDPVHSLIFPSPTPIPDSVISSITSRQLSTWRKNPTGIHWVKITDPSHRLDSQGHPFIVAAAKWIFFDEEKDDEERWPKEGEVAVDWVTPNPPTPNAPKIEYEVKGADDVSYIKYVLETFYTNKRRYMTGPCAVLDICFTHPSYQKLGAGKLLVSYGVTEADKRGVPAWVEASVFGKGLYEKYGFGTNSGRNEYWGLGPLGVRVAREIGVKGWSEGFGEGWKDEWTEKGYQGASWWFLGREAKGKGEVKEEGKV</sequence>
<dbReference type="Pfam" id="PF00583">
    <property type="entry name" value="Acetyltransf_1"/>
    <property type="match status" value="1"/>
</dbReference>
<dbReference type="PROSITE" id="PS51186">
    <property type="entry name" value="GNAT"/>
    <property type="match status" value="1"/>
</dbReference>
<keyword evidence="3" id="KW-1185">Reference proteome</keyword>
<reference evidence="2" key="1">
    <citation type="submission" date="2021-02" db="EMBL/GenBank/DDBJ databases">
        <title>Genome sequence Cadophora malorum strain M34.</title>
        <authorList>
            <person name="Stefanovic E."/>
            <person name="Vu D."/>
            <person name="Scully C."/>
            <person name="Dijksterhuis J."/>
            <person name="Roader J."/>
            <person name="Houbraken J."/>
        </authorList>
    </citation>
    <scope>NUCLEOTIDE SEQUENCE</scope>
    <source>
        <strain evidence="2">M34</strain>
    </source>
</reference>